<evidence type="ECO:0000256" key="1">
    <source>
        <dbReference type="ARBA" id="ARBA00001942"/>
    </source>
</evidence>
<dbReference type="Pfam" id="PF00384">
    <property type="entry name" value="Molybdopterin"/>
    <property type="match status" value="1"/>
</dbReference>
<dbReference type="GO" id="GO:0009061">
    <property type="term" value="P:anaerobic respiration"/>
    <property type="evidence" value="ECO:0007669"/>
    <property type="project" value="TreeGrafter"/>
</dbReference>
<dbReference type="GO" id="GO:0030288">
    <property type="term" value="C:outer membrane-bounded periplasmic space"/>
    <property type="evidence" value="ECO:0007669"/>
    <property type="project" value="TreeGrafter"/>
</dbReference>
<organism evidence="6">
    <name type="scientific">marine sediment metagenome</name>
    <dbReference type="NCBI Taxonomy" id="412755"/>
    <lineage>
        <taxon>unclassified sequences</taxon>
        <taxon>metagenomes</taxon>
        <taxon>ecological metagenomes</taxon>
    </lineage>
</organism>
<dbReference type="SUPFAM" id="SSF53706">
    <property type="entry name" value="Formate dehydrogenase/DMSO reductase, domains 1-3"/>
    <property type="match status" value="1"/>
</dbReference>
<evidence type="ECO:0000313" key="6">
    <source>
        <dbReference type="EMBL" id="GAG57793.1"/>
    </source>
</evidence>
<dbReference type="InterPro" id="IPR050612">
    <property type="entry name" value="Prok_Mopterin_Oxidored"/>
</dbReference>
<dbReference type="EMBL" id="BART01006101">
    <property type="protein sequence ID" value="GAG57793.1"/>
    <property type="molecule type" value="Genomic_DNA"/>
</dbReference>
<name>X0ZBM9_9ZZZZ</name>
<dbReference type="PANTHER" id="PTHR43742">
    <property type="entry name" value="TRIMETHYLAMINE-N-OXIDE REDUCTASE"/>
    <property type="match status" value="1"/>
</dbReference>
<evidence type="ECO:0000259" key="5">
    <source>
        <dbReference type="Pfam" id="PF21423"/>
    </source>
</evidence>
<dbReference type="Gene3D" id="3.40.50.740">
    <property type="match status" value="1"/>
</dbReference>
<dbReference type="GO" id="GO:0009055">
    <property type="term" value="F:electron transfer activity"/>
    <property type="evidence" value="ECO:0007669"/>
    <property type="project" value="TreeGrafter"/>
</dbReference>
<gene>
    <name evidence="6" type="ORF">S01H4_13879</name>
</gene>
<comment type="caution">
    <text evidence="6">The sequence shown here is derived from an EMBL/GenBank/DDBJ whole genome shotgun (WGS) entry which is preliminary data.</text>
</comment>
<reference evidence="6" key="1">
    <citation type="journal article" date="2014" name="Front. Microbiol.">
        <title>High frequency of phylogenetically diverse reductive dehalogenase-homologous genes in deep subseafloor sedimentary metagenomes.</title>
        <authorList>
            <person name="Kawai M."/>
            <person name="Futagami T."/>
            <person name="Toyoda A."/>
            <person name="Takaki Y."/>
            <person name="Nishi S."/>
            <person name="Hori S."/>
            <person name="Arai W."/>
            <person name="Tsubouchi T."/>
            <person name="Morono Y."/>
            <person name="Uchiyama I."/>
            <person name="Ito T."/>
            <person name="Fujiyama A."/>
            <person name="Inagaki F."/>
            <person name="Takami H."/>
        </authorList>
    </citation>
    <scope>NUCLEOTIDE SEQUENCE</scope>
    <source>
        <strain evidence="6">Expedition CK06-06</strain>
    </source>
</reference>
<accession>X0ZBM9</accession>
<dbReference type="PANTHER" id="PTHR43742:SF10">
    <property type="entry name" value="TRIMETHYLAMINE-N-OXIDE REDUCTASE 2"/>
    <property type="match status" value="1"/>
</dbReference>
<protein>
    <submittedName>
        <fullName evidence="6">Uncharacterized protein</fullName>
    </submittedName>
</protein>
<dbReference type="Gene3D" id="2.20.25.340">
    <property type="match status" value="1"/>
</dbReference>
<keyword evidence="3" id="KW-0560">Oxidoreductase</keyword>
<dbReference type="GO" id="GO:0030151">
    <property type="term" value="F:molybdenum ion binding"/>
    <property type="evidence" value="ECO:0007669"/>
    <property type="project" value="TreeGrafter"/>
</dbReference>
<evidence type="ECO:0000259" key="4">
    <source>
        <dbReference type="Pfam" id="PF00384"/>
    </source>
</evidence>
<sequence>MNRTGRNPLGDLRRTYNRPPVIVGANQVILPDSSFGGILGVDPYDPIVITVCLENPMILDFVYVQDGRIIRITPMEFDDNDAPSWNIDARNRTFSPPRKTTLSPYSFAWRSMVYSPARLLHPLKRVDFDPNGQRNCTKRGESGYEQISWDEAGEIVVGEIKRIKREYGPGAILSTAGSHHLWGHMGYRHSAYFRFMNLIGYTYADHNPDSWEGWHWGGMHQWGFSHRLGIPEQYDLLEDALKHTEMIVFWSSDPETTHGIYSAFESTCRRFWLKDLGVKMIFIDPFYNHTAGLFADKWFAPRPDSGNAMDEHHA</sequence>
<evidence type="ECO:0000256" key="3">
    <source>
        <dbReference type="ARBA" id="ARBA00023002"/>
    </source>
</evidence>
<dbReference type="Pfam" id="PF21423">
    <property type="entry name" value="AhtL-like_1st"/>
    <property type="match status" value="1"/>
</dbReference>
<comment type="cofactor">
    <cofactor evidence="1">
        <name>Mo-bis(molybdopterin guanine dinucleotide)</name>
        <dbReference type="ChEBI" id="CHEBI:60539"/>
    </cofactor>
</comment>
<evidence type="ECO:0000256" key="2">
    <source>
        <dbReference type="ARBA" id="ARBA00022505"/>
    </source>
</evidence>
<feature type="domain" description="Molybdopterin oxidoreductase" evidence="4">
    <location>
        <begin position="118"/>
        <end position="306"/>
    </location>
</feature>
<dbReference type="InterPro" id="IPR049032">
    <property type="entry name" value="AhtL-like_N"/>
</dbReference>
<keyword evidence="2" id="KW-0500">Molybdenum</keyword>
<feature type="domain" description="Pyrogallol hydroxytransferase large subunit-like N-terminal" evidence="5">
    <location>
        <begin position="61"/>
        <end position="112"/>
    </location>
</feature>
<dbReference type="InterPro" id="IPR006656">
    <property type="entry name" value="Mopterin_OxRdtase"/>
</dbReference>
<proteinExistence type="predicted"/>
<dbReference type="AlphaFoldDB" id="X0ZBM9"/>
<dbReference type="GO" id="GO:0016491">
    <property type="term" value="F:oxidoreductase activity"/>
    <property type="evidence" value="ECO:0007669"/>
    <property type="project" value="UniProtKB-KW"/>
</dbReference>